<evidence type="ECO:0000313" key="2">
    <source>
        <dbReference type="EMBL" id="AER49817.1"/>
    </source>
</evidence>
<accession>G8IAS3</accession>
<feature type="region of interest" description="Disordered" evidence="1">
    <location>
        <begin position="138"/>
        <end position="171"/>
    </location>
</feature>
<organism evidence="2 3">
    <name type="scientific">Mycobacterium phage Nova</name>
    <dbReference type="NCBI Taxonomy" id="1089130"/>
    <lineage>
        <taxon>Viruses</taxon>
        <taxon>Duplodnaviria</taxon>
        <taxon>Heunggongvirae</taxon>
        <taxon>Uroviricota</taxon>
        <taxon>Caudoviricetes</taxon>
        <taxon>Dclasvirinae</taxon>
        <taxon>Plotvirus</taxon>
        <taxon>Plotvirus plot</taxon>
    </lineage>
</organism>
<sequence>MTVSNENKGVAVILEELTSEYASPVDDLIAKHLPRVLELFRSKARDYSDRSGIFAAEVLGAPGQFAEIWRKIPKLKKGMWDQDALENETVEEILYDLIGHCLLALDMIPDSMRIGQAPSGHSWIRGYEIGEVRRVPSGAERFTESDKGPIMGNQLQRSKNERIEDDDKDED</sequence>
<gene>
    <name evidence="2" type="primary">64</name>
    <name evidence="2" type="ORF">NOVA_64</name>
</gene>
<protein>
    <submittedName>
        <fullName evidence="2">Uncharacterized protein</fullName>
    </submittedName>
</protein>
<dbReference type="EMBL" id="JN699014">
    <property type="protein sequence ID" value="AER49817.1"/>
    <property type="molecule type" value="Genomic_DNA"/>
</dbReference>
<dbReference type="Proteomes" id="UP000005659">
    <property type="component" value="Segment"/>
</dbReference>
<reference evidence="2 3" key="1">
    <citation type="journal article" date="2012" name="J. Virol.">
        <title>Complete Genome Sequences of 138 Mycobacteriophages.</title>
        <authorList>
            <consortium name="the Science Education Alliance Phage Hunters Advancing Genomics and Evolutionary Science Program"/>
            <consortium name="the KwaZulu-Natal Research Institute for Tuberculosis and HIV Mycobacterial Genetics Course Students"/>
            <consortium name="the Phage Hunters Integrating Research and Education Program"/>
            <person name="Hatfull G.F."/>
        </authorList>
    </citation>
    <scope>NUCLEOTIDE SEQUENCE [LARGE SCALE GENOMIC DNA]</scope>
</reference>
<name>G8IAS3_9CAUD</name>
<evidence type="ECO:0000256" key="1">
    <source>
        <dbReference type="SAM" id="MobiDB-lite"/>
    </source>
</evidence>
<proteinExistence type="predicted"/>
<evidence type="ECO:0000313" key="3">
    <source>
        <dbReference type="Proteomes" id="UP000005659"/>
    </source>
</evidence>